<gene>
    <name evidence="2" type="ORF">H920_18027</name>
</gene>
<reference evidence="2 3" key="1">
    <citation type="submission" date="2013-11" db="EMBL/GenBank/DDBJ databases">
        <title>The Damaraland mole rat (Fukomys damarensis) genome and evolution of African mole rats.</title>
        <authorList>
            <person name="Gladyshev V.N."/>
            <person name="Fang X."/>
        </authorList>
    </citation>
    <scope>NUCLEOTIDE SEQUENCE [LARGE SCALE GENOMIC DNA]</scope>
    <source>
        <tissue evidence="2">Liver</tissue>
    </source>
</reference>
<dbReference type="AlphaFoldDB" id="A0A091CQW5"/>
<keyword evidence="3" id="KW-1185">Reference proteome</keyword>
<feature type="compositionally biased region" description="Low complexity" evidence="1">
    <location>
        <begin position="78"/>
        <end position="92"/>
    </location>
</feature>
<evidence type="ECO:0000313" key="2">
    <source>
        <dbReference type="EMBL" id="KFO20567.1"/>
    </source>
</evidence>
<feature type="region of interest" description="Disordered" evidence="1">
    <location>
        <begin position="144"/>
        <end position="214"/>
    </location>
</feature>
<organism evidence="2 3">
    <name type="scientific">Fukomys damarensis</name>
    <name type="common">Damaraland mole rat</name>
    <name type="synonym">Cryptomys damarensis</name>
    <dbReference type="NCBI Taxonomy" id="885580"/>
    <lineage>
        <taxon>Eukaryota</taxon>
        <taxon>Metazoa</taxon>
        <taxon>Chordata</taxon>
        <taxon>Craniata</taxon>
        <taxon>Vertebrata</taxon>
        <taxon>Euteleostomi</taxon>
        <taxon>Mammalia</taxon>
        <taxon>Eutheria</taxon>
        <taxon>Euarchontoglires</taxon>
        <taxon>Glires</taxon>
        <taxon>Rodentia</taxon>
        <taxon>Hystricomorpha</taxon>
        <taxon>Bathyergidae</taxon>
        <taxon>Fukomys</taxon>
    </lineage>
</organism>
<evidence type="ECO:0000256" key="1">
    <source>
        <dbReference type="SAM" id="MobiDB-lite"/>
    </source>
</evidence>
<name>A0A091CQW5_FUKDA</name>
<sequence>MSAAGNDAALPADRTLITSYVAVACLRSYSRRGLSSFLLGHRDGSGDGDAMLRPGTQTSPSATRARRAAQRKVSSLGQPVVRPSSPESVPEQEALAPLAPLGTAKPLRDPEQAASSGALVSLLYESLPLCPADPETRVCQGQMHRRNAAGKGSKSGTGQQPTRVCHLLFGPGESSGHPDAGCNFGSQRKLPEMSQRRGQGDCSHSGETKTSTTQ</sequence>
<evidence type="ECO:0000313" key="3">
    <source>
        <dbReference type="Proteomes" id="UP000028990"/>
    </source>
</evidence>
<feature type="compositionally biased region" description="Basic and acidic residues" evidence="1">
    <location>
        <begin position="189"/>
        <end position="207"/>
    </location>
</feature>
<accession>A0A091CQW5</accession>
<proteinExistence type="predicted"/>
<dbReference type="EMBL" id="KN124698">
    <property type="protein sequence ID" value="KFO20567.1"/>
    <property type="molecule type" value="Genomic_DNA"/>
</dbReference>
<dbReference type="Proteomes" id="UP000028990">
    <property type="component" value="Unassembled WGS sequence"/>
</dbReference>
<protein>
    <submittedName>
        <fullName evidence="2">Uncharacterized protein</fullName>
    </submittedName>
</protein>
<feature type="region of interest" description="Disordered" evidence="1">
    <location>
        <begin position="44"/>
        <end position="92"/>
    </location>
</feature>